<keyword evidence="4 7" id="KW-0489">Methyltransferase</keyword>
<dbReference type="Proteomes" id="UP000522081">
    <property type="component" value="Unassembled WGS sequence"/>
</dbReference>
<proteinExistence type="inferred from homology"/>
<evidence type="ECO:0000313" key="9">
    <source>
        <dbReference type="Proteomes" id="UP000522081"/>
    </source>
</evidence>
<evidence type="ECO:0000256" key="1">
    <source>
        <dbReference type="ARBA" id="ARBA00004496"/>
    </source>
</evidence>
<dbReference type="EC" id="2.1.1.77" evidence="7"/>
<gene>
    <name evidence="7" type="primary">pcm</name>
    <name evidence="8" type="ORF">FHS75_002585</name>
</gene>
<comment type="caution">
    <text evidence="8">The sequence shown here is derived from an EMBL/GenBank/DDBJ whole genome shotgun (WGS) entry which is preliminary data.</text>
</comment>
<sequence length="215" mass="22857">MEREAEIRRAAMVERQLAGRGICDPQVLRAMREVPREAFVPEALAASAYDDSPLPIDEGQTISQPYIVALMIEAASPEAGDRVLEVGAGSGYAAAVLSRIAGTVFAIERHATLAEAARRRLEDLGYDNAHVISGDGSGGLPGEAPFDAILVAARSTDVPMALKRQLRVGGRLVIPVGGGDMQSLQRIERTGEEAWETQDLLPVRFVPLVDGSGDG</sequence>
<dbReference type="GO" id="GO:0005737">
    <property type="term" value="C:cytoplasm"/>
    <property type="evidence" value="ECO:0007669"/>
    <property type="project" value="UniProtKB-SubCell"/>
</dbReference>
<dbReference type="InterPro" id="IPR029063">
    <property type="entry name" value="SAM-dependent_MTases_sf"/>
</dbReference>
<comment type="subcellular location">
    <subcellularLocation>
        <location evidence="1 7">Cytoplasm</location>
    </subcellularLocation>
</comment>
<dbReference type="RefSeq" id="WP_179408073.1">
    <property type="nucleotide sequence ID" value="NZ_BMGF01000004.1"/>
</dbReference>
<dbReference type="SUPFAM" id="SSF53335">
    <property type="entry name" value="S-adenosyl-L-methionine-dependent methyltransferases"/>
    <property type="match status" value="1"/>
</dbReference>
<evidence type="ECO:0000256" key="2">
    <source>
        <dbReference type="ARBA" id="ARBA00005369"/>
    </source>
</evidence>
<dbReference type="NCBIfam" id="TIGR00080">
    <property type="entry name" value="pimt"/>
    <property type="match status" value="1"/>
</dbReference>
<feature type="active site" evidence="7">
    <location>
        <position position="63"/>
    </location>
</feature>
<evidence type="ECO:0000313" key="8">
    <source>
        <dbReference type="EMBL" id="NYH96253.1"/>
    </source>
</evidence>
<evidence type="ECO:0000256" key="3">
    <source>
        <dbReference type="ARBA" id="ARBA00022490"/>
    </source>
</evidence>
<comment type="catalytic activity">
    <reaction evidence="7">
        <text>[protein]-L-isoaspartate + S-adenosyl-L-methionine = [protein]-L-isoaspartate alpha-methyl ester + S-adenosyl-L-homocysteine</text>
        <dbReference type="Rhea" id="RHEA:12705"/>
        <dbReference type="Rhea" id="RHEA-COMP:12143"/>
        <dbReference type="Rhea" id="RHEA-COMP:12144"/>
        <dbReference type="ChEBI" id="CHEBI:57856"/>
        <dbReference type="ChEBI" id="CHEBI:59789"/>
        <dbReference type="ChEBI" id="CHEBI:90596"/>
        <dbReference type="ChEBI" id="CHEBI:90598"/>
        <dbReference type="EC" id="2.1.1.77"/>
    </reaction>
</comment>
<dbReference type="NCBIfam" id="NF001453">
    <property type="entry name" value="PRK00312.1"/>
    <property type="match status" value="1"/>
</dbReference>
<dbReference type="Gene3D" id="3.40.50.150">
    <property type="entry name" value="Vaccinia Virus protein VP39"/>
    <property type="match status" value="1"/>
</dbReference>
<accession>A0A7Y9Y051</accession>
<evidence type="ECO:0000256" key="4">
    <source>
        <dbReference type="ARBA" id="ARBA00022603"/>
    </source>
</evidence>
<evidence type="ECO:0000256" key="7">
    <source>
        <dbReference type="HAMAP-Rule" id="MF_00090"/>
    </source>
</evidence>
<dbReference type="PROSITE" id="PS01279">
    <property type="entry name" value="PCMT"/>
    <property type="match status" value="1"/>
</dbReference>
<dbReference type="CDD" id="cd02440">
    <property type="entry name" value="AdoMet_MTases"/>
    <property type="match status" value="1"/>
</dbReference>
<keyword evidence="9" id="KW-1185">Reference proteome</keyword>
<dbReference type="GO" id="GO:0030091">
    <property type="term" value="P:protein repair"/>
    <property type="evidence" value="ECO:0007669"/>
    <property type="project" value="UniProtKB-UniRule"/>
</dbReference>
<reference evidence="8 9" key="1">
    <citation type="submission" date="2020-07" db="EMBL/GenBank/DDBJ databases">
        <title>Genomic Encyclopedia of Type Strains, Phase IV (KMG-IV): sequencing the most valuable type-strain genomes for metagenomic binning, comparative biology and taxonomic classification.</title>
        <authorList>
            <person name="Goeker M."/>
        </authorList>
    </citation>
    <scope>NUCLEOTIDE SEQUENCE [LARGE SCALE GENOMIC DNA]</scope>
    <source>
        <strain evidence="8 9">DSM 29043</strain>
    </source>
</reference>
<dbReference type="Pfam" id="PF01135">
    <property type="entry name" value="PCMT"/>
    <property type="match status" value="1"/>
</dbReference>
<dbReference type="GO" id="GO:0004719">
    <property type="term" value="F:protein-L-isoaspartate (D-aspartate) O-methyltransferase activity"/>
    <property type="evidence" value="ECO:0007669"/>
    <property type="project" value="UniProtKB-UniRule"/>
</dbReference>
<keyword evidence="6 7" id="KW-0949">S-adenosyl-L-methionine</keyword>
<evidence type="ECO:0000256" key="6">
    <source>
        <dbReference type="ARBA" id="ARBA00022691"/>
    </source>
</evidence>
<evidence type="ECO:0000256" key="5">
    <source>
        <dbReference type="ARBA" id="ARBA00022679"/>
    </source>
</evidence>
<dbReference type="EMBL" id="JACBZF010000004">
    <property type="protein sequence ID" value="NYH96253.1"/>
    <property type="molecule type" value="Genomic_DNA"/>
</dbReference>
<name>A0A7Y9Y051_9SPHN</name>
<dbReference type="FunFam" id="3.40.50.150:FF:000010">
    <property type="entry name" value="Protein-L-isoaspartate O-methyltransferase"/>
    <property type="match status" value="1"/>
</dbReference>
<dbReference type="GO" id="GO:0032259">
    <property type="term" value="P:methylation"/>
    <property type="evidence" value="ECO:0007669"/>
    <property type="project" value="UniProtKB-KW"/>
</dbReference>
<protein>
    <recommendedName>
        <fullName evidence="7">Protein-L-isoaspartate O-methyltransferase</fullName>
        <ecNumber evidence="7">2.1.1.77</ecNumber>
    </recommendedName>
    <alternativeName>
        <fullName evidence="7">L-isoaspartyl protein carboxyl methyltransferase</fullName>
    </alternativeName>
    <alternativeName>
        <fullName evidence="7">Protein L-isoaspartyl methyltransferase</fullName>
    </alternativeName>
    <alternativeName>
        <fullName evidence="7">Protein-beta-aspartate methyltransferase</fullName>
        <shortName evidence="7">PIMT</shortName>
    </alternativeName>
</protein>
<dbReference type="InterPro" id="IPR000682">
    <property type="entry name" value="PCMT"/>
</dbReference>
<keyword evidence="3 7" id="KW-0963">Cytoplasm</keyword>
<dbReference type="HAMAP" id="MF_00090">
    <property type="entry name" value="PIMT"/>
    <property type="match status" value="1"/>
</dbReference>
<organism evidence="8 9">
    <name type="scientific">Novosphingobium marinum</name>
    <dbReference type="NCBI Taxonomy" id="1514948"/>
    <lineage>
        <taxon>Bacteria</taxon>
        <taxon>Pseudomonadati</taxon>
        <taxon>Pseudomonadota</taxon>
        <taxon>Alphaproteobacteria</taxon>
        <taxon>Sphingomonadales</taxon>
        <taxon>Sphingomonadaceae</taxon>
        <taxon>Novosphingobium</taxon>
    </lineage>
</organism>
<dbReference type="PANTHER" id="PTHR11579">
    <property type="entry name" value="PROTEIN-L-ISOASPARTATE O-METHYLTRANSFERASE"/>
    <property type="match status" value="1"/>
</dbReference>
<comment type="similarity">
    <text evidence="2 7">Belongs to the methyltransferase superfamily. L-isoaspartyl/D-aspartyl protein methyltransferase family.</text>
</comment>
<dbReference type="PANTHER" id="PTHR11579:SF0">
    <property type="entry name" value="PROTEIN-L-ISOASPARTATE(D-ASPARTATE) O-METHYLTRANSFERASE"/>
    <property type="match status" value="1"/>
</dbReference>
<comment type="function">
    <text evidence="7">Catalyzes the methyl esterification of L-isoaspartyl residues in peptides and proteins that result from spontaneous decomposition of normal L-aspartyl and L-asparaginyl residues. It plays a role in the repair and/or degradation of damaged proteins.</text>
</comment>
<keyword evidence="5 7" id="KW-0808">Transferase</keyword>
<dbReference type="AlphaFoldDB" id="A0A7Y9Y051"/>